<sequence>MTIDKETPGREDKIPRTITNEHPERMTTTGRIVRENTNGDEVQIAKRDWEDDDVKETAKPTYDEALMNEYPEMTTTGNDDTREVVSKPEEDGGLAEGSLDEKMCPEPQREVNHVKRVGKAVQRINVTIRNQELTHDEVSVARDCTKPWDRSGRRTGKRLKESSNEPRTRPGTFRRKREMTRQAATTDQGGGLDVNIGSEKGIHDETPVKLEGPMRKEDQEVTISKSEHVREQLKRNDETTMTYPIKNVPTK</sequence>
<evidence type="ECO:0000313" key="3">
    <source>
        <dbReference type="Proteomes" id="UP000789342"/>
    </source>
</evidence>
<feature type="region of interest" description="Disordered" evidence="1">
    <location>
        <begin position="1"/>
        <end position="109"/>
    </location>
</feature>
<feature type="compositionally biased region" description="Basic and acidic residues" evidence="1">
    <location>
        <begin position="43"/>
        <end position="62"/>
    </location>
</feature>
<feature type="compositionally biased region" description="Basic and acidic residues" evidence="1">
    <location>
        <begin position="144"/>
        <end position="168"/>
    </location>
</feature>
<reference evidence="2" key="1">
    <citation type="submission" date="2021-06" db="EMBL/GenBank/DDBJ databases">
        <authorList>
            <person name="Kallberg Y."/>
            <person name="Tangrot J."/>
            <person name="Rosling A."/>
        </authorList>
    </citation>
    <scope>NUCLEOTIDE SEQUENCE</scope>
    <source>
        <strain evidence="2">CL551</strain>
    </source>
</reference>
<feature type="compositionally biased region" description="Basic and acidic residues" evidence="1">
    <location>
        <begin position="79"/>
        <end position="90"/>
    </location>
</feature>
<organism evidence="2 3">
    <name type="scientific">Acaulospora morrowiae</name>
    <dbReference type="NCBI Taxonomy" id="94023"/>
    <lineage>
        <taxon>Eukaryota</taxon>
        <taxon>Fungi</taxon>
        <taxon>Fungi incertae sedis</taxon>
        <taxon>Mucoromycota</taxon>
        <taxon>Glomeromycotina</taxon>
        <taxon>Glomeromycetes</taxon>
        <taxon>Diversisporales</taxon>
        <taxon>Acaulosporaceae</taxon>
        <taxon>Acaulospora</taxon>
    </lineage>
</organism>
<name>A0A9N8V7I9_9GLOM</name>
<evidence type="ECO:0000256" key="1">
    <source>
        <dbReference type="SAM" id="MobiDB-lite"/>
    </source>
</evidence>
<feature type="compositionally biased region" description="Basic and acidic residues" evidence="1">
    <location>
        <begin position="200"/>
        <end position="238"/>
    </location>
</feature>
<feature type="compositionally biased region" description="Basic and acidic residues" evidence="1">
    <location>
        <begin position="1"/>
        <end position="25"/>
    </location>
</feature>
<dbReference type="AlphaFoldDB" id="A0A9N8V7I9"/>
<keyword evidence="3" id="KW-1185">Reference proteome</keyword>
<dbReference type="EMBL" id="CAJVPV010000055">
    <property type="protein sequence ID" value="CAG8440408.1"/>
    <property type="molecule type" value="Genomic_DNA"/>
</dbReference>
<proteinExistence type="predicted"/>
<feature type="non-terminal residue" evidence="2">
    <location>
        <position position="251"/>
    </location>
</feature>
<comment type="caution">
    <text evidence="2">The sequence shown here is derived from an EMBL/GenBank/DDBJ whole genome shotgun (WGS) entry which is preliminary data.</text>
</comment>
<dbReference type="Proteomes" id="UP000789342">
    <property type="component" value="Unassembled WGS sequence"/>
</dbReference>
<feature type="compositionally biased region" description="Basic and acidic residues" evidence="1">
    <location>
        <begin position="99"/>
        <end position="109"/>
    </location>
</feature>
<feature type="region of interest" description="Disordered" evidence="1">
    <location>
        <begin position="144"/>
        <end position="251"/>
    </location>
</feature>
<gene>
    <name evidence="2" type="ORF">AMORRO_LOCUS234</name>
</gene>
<feature type="compositionally biased region" description="Polar residues" evidence="1">
    <location>
        <begin position="26"/>
        <end position="40"/>
    </location>
</feature>
<protein>
    <submittedName>
        <fullName evidence="2">2819_t:CDS:1</fullName>
    </submittedName>
</protein>
<evidence type="ECO:0000313" key="2">
    <source>
        <dbReference type="EMBL" id="CAG8440408.1"/>
    </source>
</evidence>
<accession>A0A9N8V7I9</accession>